<reference evidence="2 3" key="1">
    <citation type="submission" date="2016-09" db="EMBL/GenBank/DDBJ databases">
        <title>Xenorhabdus thuongxuanensis sp. nov. and Xenorhabdus eapokensis sp. nov., isolated from Steinernema species.</title>
        <authorList>
            <person name="Kaempfer P."/>
            <person name="Tobias N.J."/>
            <person name="Phan Ke L."/>
            <person name="Bode H.B."/>
            <person name="Glaeser S.P."/>
        </authorList>
    </citation>
    <scope>NUCLEOTIDE SEQUENCE [LARGE SCALE GENOMIC DNA]</scope>
    <source>
        <strain evidence="2 3">30TX1</strain>
    </source>
</reference>
<accession>A0A1Q5TNG4</accession>
<dbReference type="PROSITE" id="PS51186">
    <property type="entry name" value="GNAT"/>
    <property type="match status" value="1"/>
</dbReference>
<organism evidence="2 3">
    <name type="scientific">Xenorhabdus thuongxuanensis</name>
    <dbReference type="NCBI Taxonomy" id="1873484"/>
    <lineage>
        <taxon>Bacteria</taxon>
        <taxon>Pseudomonadati</taxon>
        <taxon>Pseudomonadota</taxon>
        <taxon>Gammaproteobacteria</taxon>
        <taxon>Enterobacterales</taxon>
        <taxon>Morganellaceae</taxon>
        <taxon>Xenorhabdus</taxon>
    </lineage>
</organism>
<dbReference type="SUPFAM" id="SSF55729">
    <property type="entry name" value="Acyl-CoA N-acyltransferases (Nat)"/>
    <property type="match status" value="1"/>
</dbReference>
<dbReference type="Gene3D" id="3.40.630.30">
    <property type="match status" value="1"/>
</dbReference>
<dbReference type="Proteomes" id="UP000186277">
    <property type="component" value="Unassembled WGS sequence"/>
</dbReference>
<dbReference type="OrthoDB" id="3216107at2"/>
<protein>
    <submittedName>
        <fullName evidence="2">Histone acetyltransferase</fullName>
    </submittedName>
</protein>
<dbReference type="InterPro" id="IPR000182">
    <property type="entry name" value="GNAT_dom"/>
</dbReference>
<name>A0A1Q5TNG4_9GAMM</name>
<sequence length="150" mass="17851">MVQILKWKNQQYRITTDNTELDIVAIHQYLTRSSWSEGIDIDTVRQAIANSLNFGLFDQNEQIGFARIVTDFSTFGYLCDVYVLEEYQKQKLGRWLMECCHSHPALTQLRRIMLVTSTAPWLYEKMGYTPIYRENFVWNTVRQDIYKHKV</sequence>
<dbReference type="Pfam" id="PF13508">
    <property type="entry name" value="Acetyltransf_7"/>
    <property type="match status" value="1"/>
</dbReference>
<dbReference type="InterPro" id="IPR053144">
    <property type="entry name" value="Acetyltransferase_Butenolide"/>
</dbReference>
<dbReference type="EMBL" id="MKGR01000038">
    <property type="protein sequence ID" value="OKP01779.1"/>
    <property type="molecule type" value="Genomic_DNA"/>
</dbReference>
<dbReference type="CDD" id="cd04301">
    <property type="entry name" value="NAT_SF"/>
    <property type="match status" value="1"/>
</dbReference>
<dbReference type="InterPro" id="IPR016181">
    <property type="entry name" value="Acyl_CoA_acyltransferase"/>
</dbReference>
<dbReference type="AlphaFoldDB" id="A0A1Q5TNG4"/>
<dbReference type="RefSeq" id="WP_074021591.1">
    <property type="nucleotide sequence ID" value="NZ_CAWMWP010000063.1"/>
</dbReference>
<keyword evidence="2" id="KW-0808">Transferase</keyword>
<feature type="domain" description="N-acetyltransferase" evidence="1">
    <location>
        <begin position="13"/>
        <end position="150"/>
    </location>
</feature>
<dbReference type="GO" id="GO:0016747">
    <property type="term" value="F:acyltransferase activity, transferring groups other than amino-acyl groups"/>
    <property type="evidence" value="ECO:0007669"/>
    <property type="project" value="InterPro"/>
</dbReference>
<keyword evidence="3" id="KW-1185">Reference proteome</keyword>
<evidence type="ECO:0000259" key="1">
    <source>
        <dbReference type="PROSITE" id="PS51186"/>
    </source>
</evidence>
<proteinExistence type="predicted"/>
<dbReference type="PANTHER" id="PTHR43233:SF1">
    <property type="entry name" value="FAMILY N-ACETYLTRANSFERASE, PUTATIVE (AFU_ORTHOLOGUE AFUA_6G03350)-RELATED"/>
    <property type="match status" value="1"/>
</dbReference>
<evidence type="ECO:0000313" key="3">
    <source>
        <dbReference type="Proteomes" id="UP000186277"/>
    </source>
</evidence>
<comment type="caution">
    <text evidence="2">The sequence shown here is derived from an EMBL/GenBank/DDBJ whole genome shotgun (WGS) entry which is preliminary data.</text>
</comment>
<evidence type="ECO:0000313" key="2">
    <source>
        <dbReference type="EMBL" id="OKP01779.1"/>
    </source>
</evidence>
<gene>
    <name evidence="2" type="ORF">Xentx_03331</name>
</gene>
<dbReference type="PANTHER" id="PTHR43233">
    <property type="entry name" value="FAMILY N-ACETYLTRANSFERASE, PUTATIVE (AFU_ORTHOLOGUE AFUA_6G03350)-RELATED"/>
    <property type="match status" value="1"/>
</dbReference>